<proteinExistence type="predicted"/>
<dbReference type="Proteomes" id="UP000265520">
    <property type="component" value="Unassembled WGS sequence"/>
</dbReference>
<evidence type="ECO:0000313" key="1">
    <source>
        <dbReference type="EMBL" id="MCI51187.1"/>
    </source>
</evidence>
<comment type="caution">
    <text evidence="1">The sequence shown here is derived from an EMBL/GenBank/DDBJ whole genome shotgun (WGS) entry which is preliminary data.</text>
</comment>
<accession>A0A392SS01</accession>
<organism evidence="1 2">
    <name type="scientific">Trifolium medium</name>
    <dbReference type="NCBI Taxonomy" id="97028"/>
    <lineage>
        <taxon>Eukaryota</taxon>
        <taxon>Viridiplantae</taxon>
        <taxon>Streptophyta</taxon>
        <taxon>Embryophyta</taxon>
        <taxon>Tracheophyta</taxon>
        <taxon>Spermatophyta</taxon>
        <taxon>Magnoliopsida</taxon>
        <taxon>eudicotyledons</taxon>
        <taxon>Gunneridae</taxon>
        <taxon>Pentapetalae</taxon>
        <taxon>rosids</taxon>
        <taxon>fabids</taxon>
        <taxon>Fabales</taxon>
        <taxon>Fabaceae</taxon>
        <taxon>Papilionoideae</taxon>
        <taxon>50 kb inversion clade</taxon>
        <taxon>NPAAA clade</taxon>
        <taxon>Hologalegina</taxon>
        <taxon>IRL clade</taxon>
        <taxon>Trifolieae</taxon>
        <taxon>Trifolium</taxon>
    </lineage>
</organism>
<reference evidence="1 2" key="1">
    <citation type="journal article" date="2018" name="Front. Plant Sci.">
        <title>Red Clover (Trifolium pratense) and Zigzag Clover (T. medium) - A Picture of Genomic Similarities and Differences.</title>
        <authorList>
            <person name="Dluhosova J."/>
            <person name="Istvanek J."/>
            <person name="Nedelnik J."/>
            <person name="Repkova J."/>
        </authorList>
    </citation>
    <scope>NUCLEOTIDE SEQUENCE [LARGE SCALE GENOMIC DNA]</scope>
    <source>
        <strain evidence="2">cv. 10/8</strain>
        <tissue evidence="1">Leaf</tissue>
    </source>
</reference>
<dbReference type="EMBL" id="LXQA010428077">
    <property type="protein sequence ID" value="MCI51187.1"/>
    <property type="molecule type" value="Genomic_DNA"/>
</dbReference>
<evidence type="ECO:0000313" key="2">
    <source>
        <dbReference type="Proteomes" id="UP000265520"/>
    </source>
</evidence>
<name>A0A392SS01_9FABA</name>
<keyword evidence="2" id="KW-1185">Reference proteome</keyword>
<sequence length="15" mass="1736">MLEIKSKSVENIESE</sequence>
<protein>
    <submittedName>
        <fullName evidence="1">Uncharacterized protein</fullName>
    </submittedName>
</protein>
<feature type="non-terminal residue" evidence="1">
    <location>
        <position position="15"/>
    </location>
</feature>